<accession>A0ABU6NSV0</accession>
<evidence type="ECO:0000313" key="1">
    <source>
        <dbReference type="EMBL" id="MED4400223.1"/>
    </source>
</evidence>
<dbReference type="Proteomes" id="UP001342826">
    <property type="component" value="Unassembled WGS sequence"/>
</dbReference>
<evidence type="ECO:0008006" key="3">
    <source>
        <dbReference type="Google" id="ProtNLM"/>
    </source>
</evidence>
<reference evidence="1 2" key="1">
    <citation type="submission" date="2023-03" db="EMBL/GenBank/DDBJ databases">
        <title>Bacillus Genome Sequencing.</title>
        <authorList>
            <person name="Dunlap C."/>
        </authorList>
    </citation>
    <scope>NUCLEOTIDE SEQUENCE [LARGE SCALE GENOMIC DNA]</scope>
    <source>
        <strain evidence="1 2">NRS-1717</strain>
    </source>
</reference>
<evidence type="ECO:0000313" key="2">
    <source>
        <dbReference type="Proteomes" id="UP001342826"/>
    </source>
</evidence>
<organism evidence="1 2">
    <name type="scientific">Metabacillus fastidiosus</name>
    <dbReference type="NCBI Taxonomy" id="1458"/>
    <lineage>
        <taxon>Bacteria</taxon>
        <taxon>Bacillati</taxon>
        <taxon>Bacillota</taxon>
        <taxon>Bacilli</taxon>
        <taxon>Bacillales</taxon>
        <taxon>Bacillaceae</taxon>
        <taxon>Metabacillus</taxon>
    </lineage>
</organism>
<protein>
    <recommendedName>
        <fullName evidence="3">Replication protein</fullName>
    </recommendedName>
</protein>
<dbReference type="RefSeq" id="WP_328014798.1">
    <property type="nucleotide sequence ID" value="NZ_JARTFS010000001.1"/>
</dbReference>
<keyword evidence="2" id="KW-1185">Reference proteome</keyword>
<proteinExistence type="predicted"/>
<sequence>MIDTFEIRLSTAHSIVNLLSRELGQEIKFRNSSFCKISDPLGQPGVRAINITRQKNSNKCSIAIEINPTELLKGVASIDLFGCGVENVEALEQALNEMLTSIHPYFALSRRQWRLSRVDYAMQFHTPHVELYTILESKGPIPYRYEGLQKPGSTYNKCRSSRINAYNKGNQISKTNSPKDIKEEAIGLYRFEFQCLNPKYFREKYNIDHSELFGLFREDIAHSVLKSQHGRHIKAGDYYTLDEAAKRIMGMKGRQQQTKELAIDVLRFIDSAGSLPKALQSVQNGDVNVPEFLRVVKSNSSFEKLKGKFNEFIREHLCKIGINPILLPDDYDMTSLPNTSSSLFTA</sequence>
<name>A0ABU6NSV0_9BACI</name>
<dbReference type="EMBL" id="JARTFS010000001">
    <property type="protein sequence ID" value="MED4400223.1"/>
    <property type="molecule type" value="Genomic_DNA"/>
</dbReference>
<comment type="caution">
    <text evidence="1">The sequence shown here is derived from an EMBL/GenBank/DDBJ whole genome shotgun (WGS) entry which is preliminary data.</text>
</comment>
<gene>
    <name evidence="1" type="ORF">P9271_02475</name>
</gene>